<protein>
    <submittedName>
        <fullName evidence="2">Uncharacterized protein</fullName>
    </submittedName>
</protein>
<feature type="compositionally biased region" description="Low complexity" evidence="1">
    <location>
        <begin position="133"/>
        <end position="149"/>
    </location>
</feature>
<feature type="region of interest" description="Disordered" evidence="1">
    <location>
        <begin position="106"/>
        <end position="149"/>
    </location>
</feature>
<evidence type="ECO:0000313" key="3">
    <source>
        <dbReference type="Proteomes" id="UP001152658"/>
    </source>
</evidence>
<accession>A0ABM9FKW5</accession>
<evidence type="ECO:0000313" key="2">
    <source>
        <dbReference type="EMBL" id="CAH8206390.1"/>
    </source>
</evidence>
<dbReference type="RefSeq" id="WP_168786468.1">
    <property type="nucleotide sequence ID" value="NZ_CALYLF010000148.1"/>
</dbReference>
<keyword evidence="3" id="KW-1185">Reference proteome</keyword>
<dbReference type="EMBL" id="CALYLK010000067">
    <property type="protein sequence ID" value="CAH8206390.1"/>
    <property type="molecule type" value="Genomic_DNA"/>
</dbReference>
<dbReference type="Proteomes" id="UP001152658">
    <property type="component" value="Unassembled WGS sequence"/>
</dbReference>
<evidence type="ECO:0000256" key="1">
    <source>
        <dbReference type="SAM" id="MobiDB-lite"/>
    </source>
</evidence>
<name>A0ABM9FKW5_9VIBR</name>
<feature type="compositionally biased region" description="Polar residues" evidence="1">
    <location>
        <begin position="116"/>
        <end position="131"/>
    </location>
</feature>
<organism evidence="2 3">
    <name type="scientific">Vibrio aestuarianus</name>
    <dbReference type="NCBI Taxonomy" id="28171"/>
    <lineage>
        <taxon>Bacteria</taxon>
        <taxon>Pseudomonadati</taxon>
        <taxon>Pseudomonadota</taxon>
        <taxon>Gammaproteobacteria</taxon>
        <taxon>Vibrionales</taxon>
        <taxon>Vibrionaceae</taxon>
        <taxon>Vibrio</taxon>
    </lineage>
</organism>
<gene>
    <name evidence="2" type="ORF">VAE063_320006</name>
</gene>
<comment type="caution">
    <text evidence="2">The sequence shown here is derived from an EMBL/GenBank/DDBJ whole genome shotgun (WGS) entry which is preliminary data.</text>
</comment>
<proteinExistence type="predicted"/>
<reference evidence="2" key="1">
    <citation type="submission" date="2022-06" db="EMBL/GenBank/DDBJ databases">
        <authorList>
            <person name="Goudenege D."/>
            <person name="Le Roux F."/>
        </authorList>
    </citation>
    <scope>NUCLEOTIDE SEQUENCE</scope>
    <source>
        <strain evidence="2">12-063</strain>
    </source>
</reference>
<sequence length="234" mass="26035">MFNSITHGNTPGNISRKDMEKARSLIADLNQSEQFPVRALYPLSGKTKENFQLLKGLMKKMGRYKQVNEKADQIRKLQGDFKELLAKKKPYGSTPRGYIRKMPMAPYTIPRAGSGTARSSTPKPTGSNAPEGSSISTSSTSSAPSITPRRAATTAITHDSKAAYITVSLALLSNLVELRKDLKQKLNNKPKPKGEDRDKIKNEINELDEEISNLKKELPKDFRGVSFRPFLNKL</sequence>